<dbReference type="AlphaFoldDB" id="A0A0C3GRH5"/>
<sequence length="124" mass="14049">MNDERFLPLIKIFPYFSNYTNELLKIRHRRFTATSTSSQLLLESLLMASYQIPGFTCPECPACSACPACPACPAYPDYWRSESTARMVAACLGSAVFGAFFALAYVWAAWRLFWRVRKALSRNG</sequence>
<reference evidence="2 3" key="1">
    <citation type="submission" date="2014-04" db="EMBL/GenBank/DDBJ databases">
        <authorList>
            <consortium name="DOE Joint Genome Institute"/>
            <person name="Kuo A."/>
            <person name="Martino E."/>
            <person name="Perotto S."/>
            <person name="Kohler A."/>
            <person name="Nagy L.G."/>
            <person name="Floudas D."/>
            <person name="Copeland A."/>
            <person name="Barry K.W."/>
            <person name="Cichocki N."/>
            <person name="Veneault-Fourrey C."/>
            <person name="LaButti K."/>
            <person name="Lindquist E.A."/>
            <person name="Lipzen A."/>
            <person name="Lundell T."/>
            <person name="Morin E."/>
            <person name="Murat C."/>
            <person name="Sun H."/>
            <person name="Tunlid A."/>
            <person name="Henrissat B."/>
            <person name="Grigoriev I.V."/>
            <person name="Hibbett D.S."/>
            <person name="Martin F."/>
            <person name="Nordberg H.P."/>
            <person name="Cantor M.N."/>
            <person name="Hua S.X."/>
        </authorList>
    </citation>
    <scope>NUCLEOTIDE SEQUENCE [LARGE SCALE GENOMIC DNA]</scope>
    <source>
        <strain evidence="2 3">Zn</strain>
    </source>
</reference>
<dbReference type="InParanoid" id="A0A0C3GRH5"/>
<keyword evidence="3" id="KW-1185">Reference proteome</keyword>
<dbReference type="HOGENOM" id="CLU_2004564_0_0_1"/>
<evidence type="ECO:0000313" key="2">
    <source>
        <dbReference type="EMBL" id="KIM93959.1"/>
    </source>
</evidence>
<reference evidence="3" key="2">
    <citation type="submission" date="2015-01" db="EMBL/GenBank/DDBJ databases">
        <title>Evolutionary Origins and Diversification of the Mycorrhizal Mutualists.</title>
        <authorList>
            <consortium name="DOE Joint Genome Institute"/>
            <consortium name="Mycorrhizal Genomics Consortium"/>
            <person name="Kohler A."/>
            <person name="Kuo A."/>
            <person name="Nagy L.G."/>
            <person name="Floudas D."/>
            <person name="Copeland A."/>
            <person name="Barry K.W."/>
            <person name="Cichocki N."/>
            <person name="Veneault-Fourrey C."/>
            <person name="LaButti K."/>
            <person name="Lindquist E.A."/>
            <person name="Lipzen A."/>
            <person name="Lundell T."/>
            <person name="Morin E."/>
            <person name="Murat C."/>
            <person name="Riley R."/>
            <person name="Ohm R."/>
            <person name="Sun H."/>
            <person name="Tunlid A."/>
            <person name="Henrissat B."/>
            <person name="Grigoriev I.V."/>
            <person name="Hibbett D.S."/>
            <person name="Martin F."/>
        </authorList>
    </citation>
    <scope>NUCLEOTIDE SEQUENCE [LARGE SCALE GENOMIC DNA]</scope>
    <source>
        <strain evidence="3">Zn</strain>
    </source>
</reference>
<gene>
    <name evidence="2" type="ORF">OIDMADRAFT_35409</name>
</gene>
<accession>A0A0C3GRH5</accession>
<proteinExistence type="predicted"/>
<dbReference type="EMBL" id="KN832892">
    <property type="protein sequence ID" value="KIM93959.1"/>
    <property type="molecule type" value="Genomic_DNA"/>
</dbReference>
<keyword evidence="1" id="KW-1133">Transmembrane helix</keyword>
<keyword evidence="1" id="KW-0812">Transmembrane</keyword>
<evidence type="ECO:0000256" key="1">
    <source>
        <dbReference type="SAM" id="Phobius"/>
    </source>
</evidence>
<evidence type="ECO:0000313" key="3">
    <source>
        <dbReference type="Proteomes" id="UP000054321"/>
    </source>
</evidence>
<keyword evidence="1" id="KW-0472">Membrane</keyword>
<dbReference type="Proteomes" id="UP000054321">
    <property type="component" value="Unassembled WGS sequence"/>
</dbReference>
<organism evidence="2 3">
    <name type="scientific">Oidiodendron maius (strain Zn)</name>
    <dbReference type="NCBI Taxonomy" id="913774"/>
    <lineage>
        <taxon>Eukaryota</taxon>
        <taxon>Fungi</taxon>
        <taxon>Dikarya</taxon>
        <taxon>Ascomycota</taxon>
        <taxon>Pezizomycotina</taxon>
        <taxon>Leotiomycetes</taxon>
        <taxon>Leotiomycetes incertae sedis</taxon>
        <taxon>Myxotrichaceae</taxon>
        <taxon>Oidiodendron</taxon>
    </lineage>
</organism>
<feature type="transmembrane region" description="Helical" evidence="1">
    <location>
        <begin position="87"/>
        <end position="108"/>
    </location>
</feature>
<protein>
    <submittedName>
        <fullName evidence="2">Uncharacterized protein</fullName>
    </submittedName>
</protein>
<name>A0A0C3GRH5_OIDMZ</name>